<dbReference type="Proteomes" id="UP001143480">
    <property type="component" value="Unassembled WGS sequence"/>
</dbReference>
<name>A0A9W6KFW1_9ACTN</name>
<comment type="similarity">
    <text evidence="1">Belongs to the Gfo/Idh/MocA family.</text>
</comment>
<evidence type="ECO:0008006" key="7">
    <source>
        <dbReference type="Google" id="ProtNLM"/>
    </source>
</evidence>
<evidence type="ECO:0000313" key="5">
    <source>
        <dbReference type="EMBL" id="GLL00528.1"/>
    </source>
</evidence>
<dbReference type="SUPFAM" id="SSF55347">
    <property type="entry name" value="Glyceraldehyde-3-phosphate dehydrogenase-like, C-terminal domain"/>
    <property type="match status" value="1"/>
</dbReference>
<proteinExistence type="inferred from homology"/>
<reference evidence="5" key="2">
    <citation type="submission" date="2023-01" db="EMBL/GenBank/DDBJ databases">
        <authorList>
            <person name="Sun Q."/>
            <person name="Evtushenko L."/>
        </authorList>
    </citation>
    <scope>NUCLEOTIDE SEQUENCE</scope>
    <source>
        <strain evidence="5">VKM Ac-1321</strain>
    </source>
</reference>
<dbReference type="EMBL" id="BSFP01000009">
    <property type="protein sequence ID" value="GLL00528.1"/>
    <property type="molecule type" value="Genomic_DNA"/>
</dbReference>
<accession>A0A9W6KFW1</accession>
<dbReference type="Pfam" id="PF01408">
    <property type="entry name" value="GFO_IDH_MocA"/>
    <property type="match status" value="1"/>
</dbReference>
<keyword evidence="6" id="KW-1185">Reference proteome</keyword>
<dbReference type="InterPro" id="IPR055170">
    <property type="entry name" value="GFO_IDH_MocA-like_dom"/>
</dbReference>
<dbReference type="GO" id="GO:0016491">
    <property type="term" value="F:oxidoreductase activity"/>
    <property type="evidence" value="ECO:0007669"/>
    <property type="project" value="UniProtKB-KW"/>
</dbReference>
<dbReference type="PANTHER" id="PTHR43708">
    <property type="entry name" value="CONSERVED EXPRESSED OXIDOREDUCTASE (EUROFUNG)"/>
    <property type="match status" value="1"/>
</dbReference>
<dbReference type="PANTHER" id="PTHR43708:SF5">
    <property type="entry name" value="CONSERVED EXPRESSED OXIDOREDUCTASE (EUROFUNG)-RELATED"/>
    <property type="match status" value="1"/>
</dbReference>
<dbReference type="Pfam" id="PF22725">
    <property type="entry name" value="GFO_IDH_MocA_C3"/>
    <property type="match status" value="1"/>
</dbReference>
<organism evidence="5 6">
    <name type="scientific">Dactylosporangium matsuzakiense</name>
    <dbReference type="NCBI Taxonomy" id="53360"/>
    <lineage>
        <taxon>Bacteria</taxon>
        <taxon>Bacillati</taxon>
        <taxon>Actinomycetota</taxon>
        <taxon>Actinomycetes</taxon>
        <taxon>Micromonosporales</taxon>
        <taxon>Micromonosporaceae</taxon>
        <taxon>Dactylosporangium</taxon>
    </lineage>
</organism>
<keyword evidence="2" id="KW-0560">Oxidoreductase</keyword>
<dbReference type="AlphaFoldDB" id="A0A9W6KFW1"/>
<feature type="domain" description="Gfo/Idh/MocA-like oxidoreductase N-terminal" evidence="3">
    <location>
        <begin position="34"/>
        <end position="96"/>
    </location>
</feature>
<dbReference type="InterPro" id="IPR000683">
    <property type="entry name" value="Gfo/Idh/MocA-like_OxRdtase_N"/>
</dbReference>
<dbReference type="SUPFAM" id="SSF51735">
    <property type="entry name" value="NAD(P)-binding Rossmann-fold domains"/>
    <property type="match status" value="1"/>
</dbReference>
<gene>
    <name evidence="5" type="ORF">GCM10017581_022690</name>
</gene>
<evidence type="ECO:0000313" key="6">
    <source>
        <dbReference type="Proteomes" id="UP001143480"/>
    </source>
</evidence>
<evidence type="ECO:0000256" key="1">
    <source>
        <dbReference type="ARBA" id="ARBA00010928"/>
    </source>
</evidence>
<dbReference type="InterPro" id="IPR051317">
    <property type="entry name" value="Gfo/Idh/MocA_oxidoreduct"/>
</dbReference>
<evidence type="ECO:0000256" key="2">
    <source>
        <dbReference type="ARBA" id="ARBA00023002"/>
    </source>
</evidence>
<evidence type="ECO:0000259" key="3">
    <source>
        <dbReference type="Pfam" id="PF01408"/>
    </source>
</evidence>
<dbReference type="RefSeq" id="WP_261960077.1">
    <property type="nucleotide sequence ID" value="NZ_BAAAXA010000001.1"/>
</dbReference>
<dbReference type="Gene3D" id="3.30.360.10">
    <property type="entry name" value="Dihydrodipicolinate Reductase, domain 2"/>
    <property type="match status" value="1"/>
</dbReference>
<protein>
    <recommendedName>
        <fullName evidence="7">Dehydrogenase</fullName>
    </recommendedName>
</protein>
<feature type="domain" description="GFO/IDH/MocA-like oxidoreductase" evidence="4">
    <location>
        <begin position="106"/>
        <end position="214"/>
    </location>
</feature>
<dbReference type="GO" id="GO:0000166">
    <property type="term" value="F:nucleotide binding"/>
    <property type="evidence" value="ECO:0007669"/>
    <property type="project" value="InterPro"/>
</dbReference>
<reference evidence="5" key="1">
    <citation type="journal article" date="2014" name="Int. J. Syst. Evol. Microbiol.">
        <title>Complete genome sequence of Corynebacterium casei LMG S-19264T (=DSM 44701T), isolated from a smear-ripened cheese.</title>
        <authorList>
            <consortium name="US DOE Joint Genome Institute (JGI-PGF)"/>
            <person name="Walter F."/>
            <person name="Albersmeier A."/>
            <person name="Kalinowski J."/>
            <person name="Ruckert C."/>
        </authorList>
    </citation>
    <scope>NUCLEOTIDE SEQUENCE</scope>
    <source>
        <strain evidence="5">VKM Ac-1321</strain>
    </source>
</reference>
<sequence length="290" mass="30564">MIPVRLLGEAGLGTQNHQRDMYRPAFDRHPEFTIVEDEAAPVVSVAVPLDRRAAVIEREIRAGRHVLADKPLAATAAECEQLARLADEHGVVVVPAHHQRLGGALRSAKAAIRAGRVGLPWNVQCDFIVAGGDPAPGGELLNLGLYPIDIVCDLLGLAVTRVSATGGPLDTLQLDHEHGVTSTIVCGRVPAVHGTAASGLLLHRYRISGSHGVLVIDATRPALHIQTTTATKAAWTGPGTVDLLLDVLAAGVRTGRAELGPRDAARAQRIVEAAQQSINESRGVVLDAVR</sequence>
<dbReference type="Gene3D" id="3.40.50.720">
    <property type="entry name" value="NAD(P)-binding Rossmann-like Domain"/>
    <property type="match status" value="1"/>
</dbReference>
<evidence type="ECO:0000259" key="4">
    <source>
        <dbReference type="Pfam" id="PF22725"/>
    </source>
</evidence>
<dbReference type="InterPro" id="IPR036291">
    <property type="entry name" value="NAD(P)-bd_dom_sf"/>
</dbReference>
<comment type="caution">
    <text evidence="5">The sequence shown here is derived from an EMBL/GenBank/DDBJ whole genome shotgun (WGS) entry which is preliminary data.</text>
</comment>